<dbReference type="PANTHER" id="PTHR42784:SF1">
    <property type="entry name" value="PYRANOSE 2-OXIDASE"/>
    <property type="match status" value="1"/>
</dbReference>
<dbReference type="eggNOG" id="COG2303">
    <property type="taxonomic scope" value="Bacteria"/>
</dbReference>
<dbReference type="InterPro" id="IPR051473">
    <property type="entry name" value="P2Ox-like"/>
</dbReference>
<name>A0A0T9LH73_YERIN</name>
<dbReference type="RefSeq" id="WP_050072477.1">
    <property type="nucleotide sequence ID" value="NZ_CPZJ01000001.1"/>
</dbReference>
<sequence>MNIIDINSRRNKNDIPSRINILILGAGMSGLELAKHLSCRGIKDTVVIEAGPADDCNHINASGECDRANEYWKNEDSDKYAYRSWHSLNEPHFAKGTCLRRRVGGRSLYWHGVILPIEAESLKYWPSNIVRDLTEGWLGGPSLYTQVQSEILAWAGRSHETDYSLQLSGFEFKIAPQVIRNIDSSGGWESYSPLSYWKQDNQLKADPKIISGHEVIALIIKNGHCIGAKLRNTQSNEIYPVFADKCVLALGTIENTRLAAKTLYDSGLLIEEKVTGLVDHIVQGFNVTLEYCKLPNMLRELIEHNTDTIFFCHSPSGERFNLFFTISQSEFGIELEVWVMGEQIPSEQGYIYIDRNDEDMPLSIYSSLNNDDNALIQKQQDELNRFWHGICENIAIPFSPLAFEGGFTVHARTMGDVYHEFHSSSRAVRVNKPATWISPLGTENHEGCTLPLGNILNENHEFNHIKNLYAVGPSIFPRPGAANPSLTTLALSRRLAYILN</sequence>
<dbReference type="STRING" id="631.CH53_1145"/>
<dbReference type="Pfam" id="PF05199">
    <property type="entry name" value="GMC_oxred_C"/>
    <property type="match status" value="1"/>
</dbReference>
<feature type="domain" description="Glucose-methanol-choline oxidoreductase C-terminal" evidence="6">
    <location>
        <begin position="345"/>
        <end position="491"/>
    </location>
</feature>
<keyword evidence="3" id="KW-0285">Flavoprotein</keyword>
<evidence type="ECO:0000256" key="3">
    <source>
        <dbReference type="ARBA" id="ARBA00022630"/>
    </source>
</evidence>
<comment type="similarity">
    <text evidence="2">Belongs to the GMC oxidoreductase family.</text>
</comment>
<keyword evidence="5" id="KW-0560">Oxidoreductase</keyword>
<dbReference type="Proteomes" id="UP000038750">
    <property type="component" value="Unassembled WGS sequence"/>
</dbReference>
<dbReference type="SUPFAM" id="SSF51905">
    <property type="entry name" value="FAD/NAD(P)-binding domain"/>
    <property type="match status" value="1"/>
</dbReference>
<reference evidence="7 8" key="1">
    <citation type="submission" date="2015-03" db="EMBL/GenBank/DDBJ databases">
        <authorList>
            <person name="Murphy D."/>
        </authorList>
    </citation>
    <scope>NUCLEOTIDE SEQUENCE [LARGE SCALE GENOMIC DNA]</scope>
    <source>
        <strain evidence="7 8">BR165/97</strain>
    </source>
</reference>
<dbReference type="Gene3D" id="3.50.50.60">
    <property type="entry name" value="FAD/NAD(P)-binding domain"/>
    <property type="match status" value="2"/>
</dbReference>
<dbReference type="PANTHER" id="PTHR42784">
    <property type="entry name" value="PYRANOSE 2-OXIDASE"/>
    <property type="match status" value="1"/>
</dbReference>
<evidence type="ECO:0000256" key="2">
    <source>
        <dbReference type="ARBA" id="ARBA00010790"/>
    </source>
</evidence>
<evidence type="ECO:0000256" key="1">
    <source>
        <dbReference type="ARBA" id="ARBA00001974"/>
    </source>
</evidence>
<dbReference type="EMBL" id="CPZJ01000001">
    <property type="protein sequence ID" value="CNE94941.1"/>
    <property type="molecule type" value="Genomic_DNA"/>
</dbReference>
<evidence type="ECO:0000259" key="6">
    <source>
        <dbReference type="Pfam" id="PF05199"/>
    </source>
</evidence>
<organism evidence="7 8">
    <name type="scientific">Yersinia intermedia</name>
    <dbReference type="NCBI Taxonomy" id="631"/>
    <lineage>
        <taxon>Bacteria</taxon>
        <taxon>Pseudomonadati</taxon>
        <taxon>Pseudomonadota</taxon>
        <taxon>Gammaproteobacteria</taxon>
        <taxon>Enterobacterales</taxon>
        <taxon>Yersiniaceae</taxon>
        <taxon>Yersinia</taxon>
    </lineage>
</organism>
<evidence type="ECO:0000313" key="7">
    <source>
        <dbReference type="EMBL" id="CNE94941.1"/>
    </source>
</evidence>
<proteinExistence type="inferred from homology"/>
<dbReference type="InterPro" id="IPR036188">
    <property type="entry name" value="FAD/NAD-bd_sf"/>
</dbReference>
<evidence type="ECO:0000256" key="4">
    <source>
        <dbReference type="ARBA" id="ARBA00022827"/>
    </source>
</evidence>
<dbReference type="GO" id="GO:0016614">
    <property type="term" value="F:oxidoreductase activity, acting on CH-OH group of donors"/>
    <property type="evidence" value="ECO:0007669"/>
    <property type="project" value="InterPro"/>
</dbReference>
<accession>A0A0T9LH73</accession>
<protein>
    <submittedName>
        <fullName evidence="7">Putative oxidoreductase</fullName>
    </submittedName>
</protein>
<gene>
    <name evidence="7" type="ORF">ERS008530_00009</name>
</gene>
<dbReference type="InterPro" id="IPR007867">
    <property type="entry name" value="GMC_OxRtase_C"/>
</dbReference>
<comment type="cofactor">
    <cofactor evidence="1">
        <name>FAD</name>
        <dbReference type="ChEBI" id="CHEBI:57692"/>
    </cofactor>
</comment>
<dbReference type="OrthoDB" id="5821654at2"/>
<evidence type="ECO:0000256" key="5">
    <source>
        <dbReference type="ARBA" id="ARBA00023002"/>
    </source>
</evidence>
<keyword evidence="4" id="KW-0274">FAD</keyword>
<dbReference type="AlphaFoldDB" id="A0A0T9LH73"/>
<evidence type="ECO:0000313" key="8">
    <source>
        <dbReference type="Proteomes" id="UP000038750"/>
    </source>
</evidence>